<gene>
    <name evidence="1" type="ORF">K7H17_22150</name>
</gene>
<accession>A0A9X1SS00</accession>
<organism evidence="1 2">
    <name type="scientific">Stutzerimonas kunmingensis</name>
    <dbReference type="NCBI Taxonomy" id="1211807"/>
    <lineage>
        <taxon>Bacteria</taxon>
        <taxon>Pseudomonadati</taxon>
        <taxon>Pseudomonadota</taxon>
        <taxon>Gammaproteobacteria</taxon>
        <taxon>Pseudomonadales</taxon>
        <taxon>Pseudomonadaceae</taxon>
        <taxon>Stutzerimonas</taxon>
    </lineage>
</organism>
<dbReference type="AlphaFoldDB" id="A0A9X1SS00"/>
<comment type="caution">
    <text evidence="1">The sequence shown here is derived from an EMBL/GenBank/DDBJ whole genome shotgun (WGS) entry which is preliminary data.</text>
</comment>
<dbReference type="EMBL" id="JAINWF010000022">
    <property type="protein sequence ID" value="MCD1610553.1"/>
    <property type="molecule type" value="Genomic_DNA"/>
</dbReference>
<evidence type="ECO:0000313" key="2">
    <source>
        <dbReference type="Proteomes" id="UP001138989"/>
    </source>
</evidence>
<protein>
    <submittedName>
        <fullName evidence="1">Uncharacterized protein</fullName>
    </submittedName>
</protein>
<sequence>MNKRVDHPISPLVAPGTVEARLGVLRHSDAGAHKAQPFPHLRIDQALDTADYQALTASFPPLEHFRPDAATLNNRVLRLSASQVIAEEGFSTQWKAFME</sequence>
<proteinExistence type="predicted"/>
<reference evidence="1" key="1">
    <citation type="submission" date="2021-08" db="EMBL/GenBank/DDBJ databases">
        <title>Isolation and characterization of neutrophilic mixotrophic iron-oxidizing bacteria from deep-sea hydrothermal vents.</title>
        <authorList>
            <person name="He Y."/>
        </authorList>
    </citation>
    <scope>NUCLEOTIDE SEQUENCE</scope>
    <source>
        <strain evidence="1">IOP_13</strain>
    </source>
</reference>
<name>A0A9X1SS00_9GAMM</name>
<keyword evidence="2" id="KW-1185">Reference proteome</keyword>
<dbReference type="Proteomes" id="UP001138989">
    <property type="component" value="Unassembled WGS sequence"/>
</dbReference>
<dbReference type="RefSeq" id="WP_207858617.1">
    <property type="nucleotide sequence ID" value="NZ_CP090366.1"/>
</dbReference>
<evidence type="ECO:0000313" key="1">
    <source>
        <dbReference type="EMBL" id="MCD1610553.1"/>
    </source>
</evidence>